<evidence type="ECO:0000256" key="3">
    <source>
        <dbReference type="ARBA" id="ARBA00022692"/>
    </source>
</evidence>
<dbReference type="PANTHER" id="PTHR10783:SF46">
    <property type="entry name" value="PROTEIN ERD1 HOMOLOG 2"/>
    <property type="match status" value="1"/>
</dbReference>
<keyword evidence="5 7" id="KW-0472">Membrane</keyword>
<feature type="transmembrane region" description="Helical" evidence="7">
    <location>
        <begin position="282"/>
        <end position="300"/>
    </location>
</feature>
<keyword evidence="3 7" id="KW-0812">Transmembrane</keyword>
<comment type="similarity">
    <text evidence="2">Belongs to the SYG1 (TC 2.A.94) family.</text>
</comment>
<dbReference type="InParanoid" id="D2VME6"/>
<gene>
    <name evidence="10" type="ORF">NAEGRDRAFT_70106</name>
</gene>
<dbReference type="GO" id="GO:0005737">
    <property type="term" value="C:cytoplasm"/>
    <property type="evidence" value="ECO:0007669"/>
    <property type="project" value="TreeGrafter"/>
</dbReference>
<dbReference type="GO" id="GO:0016020">
    <property type="term" value="C:membrane"/>
    <property type="evidence" value="ECO:0007669"/>
    <property type="project" value="UniProtKB-SubCell"/>
</dbReference>
<dbReference type="PROSITE" id="PS51380">
    <property type="entry name" value="EXS"/>
    <property type="match status" value="1"/>
</dbReference>
<dbReference type="Pfam" id="PF03124">
    <property type="entry name" value="EXS"/>
    <property type="match status" value="1"/>
</dbReference>
<sequence length="463" mass="54225">MSFTAYFSYQANLRPAWKTYYISYPELKNALHHIREELTQMKQEQKEHRKRRLQQQQEEERKTSENSALLSYQQQAVTSGDSNNNNNTTIVSSSSSSLLPANSSGALNPIENFGLSLRRVYSEQDSSIQENDGEKIGGTIVDDYFFRLEIGESLNMHIENFKNMFKKDVETVFKKYNFELKKVNEITLRTQKELSEARMKPFFNSETGPVLKEKFVEIYRELEFLYSFLHANRIASNNLLTKFEFCGEHSRDLKHWYEDLPNADFSTNQLKQSMENSQLLNALKYVAALSVILFNTLHVNLEDNDAWGPFRYIWIILTPVSTAYAFTWDILMDWGLFKFKQVKEEERAKTKLEAIKKFFTSQTIMGYKFVMRSRRIYGRRKLVYRLAIAFNLIARFAWAGTISTYFKQNKEFLAILFGSVELMRRCSWSVFRLEWAAISNDEGWRKHGIGDLASIYLGINTSK</sequence>
<feature type="region of interest" description="Disordered" evidence="6">
    <location>
        <begin position="42"/>
        <end position="101"/>
    </location>
</feature>
<evidence type="ECO:0000256" key="2">
    <source>
        <dbReference type="ARBA" id="ARBA00009665"/>
    </source>
</evidence>
<protein>
    <submittedName>
        <fullName evidence="10">Predicted protein</fullName>
    </submittedName>
</protein>
<dbReference type="STRING" id="5762.D2VME6"/>
<dbReference type="Proteomes" id="UP000006671">
    <property type="component" value="Unassembled WGS sequence"/>
</dbReference>
<evidence type="ECO:0000259" key="9">
    <source>
        <dbReference type="PROSITE" id="PS51382"/>
    </source>
</evidence>
<evidence type="ECO:0000313" key="11">
    <source>
        <dbReference type="Proteomes" id="UP000006671"/>
    </source>
</evidence>
<feature type="compositionally biased region" description="Polar residues" evidence="6">
    <location>
        <begin position="65"/>
        <end position="75"/>
    </location>
</feature>
<dbReference type="RefSeq" id="XP_002674720.1">
    <property type="nucleotide sequence ID" value="XM_002674674.1"/>
</dbReference>
<dbReference type="EMBL" id="GG738882">
    <property type="protein sequence ID" value="EFC41976.1"/>
    <property type="molecule type" value="Genomic_DNA"/>
</dbReference>
<feature type="transmembrane region" description="Helical" evidence="7">
    <location>
        <begin position="312"/>
        <end position="331"/>
    </location>
</feature>
<name>D2VME6_NAEGR</name>
<proteinExistence type="inferred from homology"/>
<dbReference type="OMA" id="WCQNYLE"/>
<dbReference type="eggNOG" id="KOG1162">
    <property type="taxonomic scope" value="Eukaryota"/>
</dbReference>
<organism evidence="11">
    <name type="scientific">Naegleria gruberi</name>
    <name type="common">Amoeba</name>
    <dbReference type="NCBI Taxonomy" id="5762"/>
    <lineage>
        <taxon>Eukaryota</taxon>
        <taxon>Discoba</taxon>
        <taxon>Heterolobosea</taxon>
        <taxon>Tetramitia</taxon>
        <taxon>Eutetramitia</taxon>
        <taxon>Vahlkampfiidae</taxon>
        <taxon>Naegleria</taxon>
    </lineage>
</organism>
<dbReference type="OrthoDB" id="9970435at2759"/>
<dbReference type="GeneID" id="8851590"/>
<evidence type="ECO:0000256" key="5">
    <source>
        <dbReference type="ARBA" id="ARBA00023136"/>
    </source>
</evidence>
<feature type="domain" description="SPX" evidence="9">
    <location>
        <begin position="1"/>
        <end position="257"/>
    </location>
</feature>
<dbReference type="AlphaFoldDB" id="D2VME6"/>
<keyword evidence="11" id="KW-1185">Reference proteome</keyword>
<dbReference type="VEuPathDB" id="AmoebaDB:NAEGRDRAFT_70106"/>
<keyword evidence="4 7" id="KW-1133">Transmembrane helix</keyword>
<dbReference type="InterPro" id="IPR004342">
    <property type="entry name" value="EXS_C"/>
</dbReference>
<dbReference type="InterPro" id="IPR004331">
    <property type="entry name" value="SPX_dom"/>
</dbReference>
<evidence type="ECO:0000256" key="4">
    <source>
        <dbReference type="ARBA" id="ARBA00022989"/>
    </source>
</evidence>
<feature type="compositionally biased region" description="Low complexity" evidence="6">
    <location>
        <begin position="76"/>
        <end position="101"/>
    </location>
</feature>
<evidence type="ECO:0000259" key="8">
    <source>
        <dbReference type="PROSITE" id="PS51380"/>
    </source>
</evidence>
<evidence type="ECO:0000256" key="7">
    <source>
        <dbReference type="SAM" id="Phobius"/>
    </source>
</evidence>
<evidence type="ECO:0000313" key="10">
    <source>
        <dbReference type="EMBL" id="EFC41976.1"/>
    </source>
</evidence>
<reference evidence="10 11" key="1">
    <citation type="journal article" date="2010" name="Cell">
        <title>The genome of Naegleria gruberi illuminates early eukaryotic versatility.</title>
        <authorList>
            <person name="Fritz-Laylin L.K."/>
            <person name="Prochnik S.E."/>
            <person name="Ginger M.L."/>
            <person name="Dacks J.B."/>
            <person name="Carpenter M.L."/>
            <person name="Field M.C."/>
            <person name="Kuo A."/>
            <person name="Paredez A."/>
            <person name="Chapman J."/>
            <person name="Pham J."/>
            <person name="Shu S."/>
            <person name="Neupane R."/>
            <person name="Cipriano M."/>
            <person name="Mancuso J."/>
            <person name="Tu H."/>
            <person name="Salamov A."/>
            <person name="Lindquist E."/>
            <person name="Shapiro H."/>
            <person name="Lucas S."/>
            <person name="Grigoriev I.V."/>
            <person name="Cande W.Z."/>
            <person name="Fulton C."/>
            <person name="Rokhsar D.S."/>
            <person name="Dawson S.C."/>
        </authorList>
    </citation>
    <scope>NUCLEOTIDE SEQUENCE [LARGE SCALE GENOMIC DNA]</scope>
    <source>
        <strain evidence="10 11">NEG-M</strain>
    </source>
</reference>
<evidence type="ECO:0000256" key="6">
    <source>
        <dbReference type="SAM" id="MobiDB-lite"/>
    </source>
</evidence>
<evidence type="ECO:0000256" key="1">
    <source>
        <dbReference type="ARBA" id="ARBA00004141"/>
    </source>
</evidence>
<comment type="subcellular location">
    <subcellularLocation>
        <location evidence="1">Membrane</location>
        <topology evidence="1">Multi-pass membrane protein</topology>
    </subcellularLocation>
</comment>
<feature type="domain" description="EXS" evidence="8">
    <location>
        <begin position="222"/>
        <end position="463"/>
    </location>
</feature>
<feature type="transmembrane region" description="Helical" evidence="7">
    <location>
        <begin position="382"/>
        <end position="406"/>
    </location>
</feature>
<dbReference type="PANTHER" id="PTHR10783">
    <property type="entry name" value="XENOTROPIC AND POLYTROPIC RETROVIRUS RECEPTOR 1-RELATED"/>
    <property type="match status" value="1"/>
</dbReference>
<accession>D2VME6</accession>
<dbReference type="KEGG" id="ngr:NAEGRDRAFT_70106"/>
<dbReference type="PROSITE" id="PS51382">
    <property type="entry name" value="SPX"/>
    <property type="match status" value="1"/>
</dbReference>